<dbReference type="AlphaFoldDB" id="A0A9N9PH85"/>
<keyword evidence="2" id="KW-1185">Reference proteome</keyword>
<feature type="non-terminal residue" evidence="1">
    <location>
        <position position="1"/>
    </location>
</feature>
<gene>
    <name evidence="1" type="ORF">DERYTH_LOCUS28178</name>
</gene>
<organism evidence="1 2">
    <name type="scientific">Dentiscutata erythropus</name>
    <dbReference type="NCBI Taxonomy" id="1348616"/>
    <lineage>
        <taxon>Eukaryota</taxon>
        <taxon>Fungi</taxon>
        <taxon>Fungi incertae sedis</taxon>
        <taxon>Mucoromycota</taxon>
        <taxon>Glomeromycotina</taxon>
        <taxon>Glomeromycetes</taxon>
        <taxon>Diversisporales</taxon>
        <taxon>Gigasporaceae</taxon>
        <taxon>Dentiscutata</taxon>
    </lineage>
</organism>
<accession>A0A9N9PH85</accession>
<sequence length="140" mass="16987">KDKIIFIFYSQNNSYYYYDIDDDKTENFTKEHKMIEYYIQKYMNAFFKKIEEKKIEINLGNKSTIQNFIKSFRSRELKTKTTSNTITRKIIINDIDMYNHKKRSIEEEFETKLINKYKDKEKSISVKTSSGREINLLNTL</sequence>
<evidence type="ECO:0000313" key="1">
    <source>
        <dbReference type="EMBL" id="CAG8826861.1"/>
    </source>
</evidence>
<protein>
    <submittedName>
        <fullName evidence="1">6485_t:CDS:1</fullName>
    </submittedName>
</protein>
<comment type="caution">
    <text evidence="1">The sequence shown here is derived from an EMBL/GenBank/DDBJ whole genome shotgun (WGS) entry which is preliminary data.</text>
</comment>
<proteinExistence type="predicted"/>
<evidence type="ECO:0000313" key="2">
    <source>
        <dbReference type="Proteomes" id="UP000789405"/>
    </source>
</evidence>
<feature type="non-terminal residue" evidence="1">
    <location>
        <position position="140"/>
    </location>
</feature>
<dbReference type="EMBL" id="CAJVPY010068713">
    <property type="protein sequence ID" value="CAG8826861.1"/>
    <property type="molecule type" value="Genomic_DNA"/>
</dbReference>
<dbReference type="Proteomes" id="UP000789405">
    <property type="component" value="Unassembled WGS sequence"/>
</dbReference>
<dbReference type="OrthoDB" id="10606801at2759"/>
<reference evidence="1" key="1">
    <citation type="submission" date="2021-06" db="EMBL/GenBank/DDBJ databases">
        <authorList>
            <person name="Kallberg Y."/>
            <person name="Tangrot J."/>
            <person name="Rosling A."/>
        </authorList>
    </citation>
    <scope>NUCLEOTIDE SEQUENCE</scope>
    <source>
        <strain evidence="1">MA453B</strain>
    </source>
</reference>
<name>A0A9N9PH85_9GLOM</name>